<sequence length="229" mass="24397">MNVTEAIINSTIGTTTTPAAGGTHYVGLKFGEDGVRQPPSVIASSNVIIMVVGLSLLIVPIVGFLVCMIAKSRVLKNLRGMKFTSDVCSAGGGGAGGEGDSGLPYSQFESEPEDDYETSTPTGNKKKKRSTVVDPQQNKDVRVLIHNDNTFVGSPTKKNGNSQQDAALLRRKLPASSNLTGSSVTVPLNDDTFATLDVDATFIINANRVEDSHQNYVHQEQPSTSHQYT</sequence>
<dbReference type="AlphaFoldDB" id="A0A226E0I6"/>
<organism evidence="3 4">
    <name type="scientific">Folsomia candida</name>
    <name type="common">Springtail</name>
    <dbReference type="NCBI Taxonomy" id="158441"/>
    <lineage>
        <taxon>Eukaryota</taxon>
        <taxon>Metazoa</taxon>
        <taxon>Ecdysozoa</taxon>
        <taxon>Arthropoda</taxon>
        <taxon>Hexapoda</taxon>
        <taxon>Collembola</taxon>
        <taxon>Entomobryomorpha</taxon>
        <taxon>Isotomoidea</taxon>
        <taxon>Isotomidae</taxon>
        <taxon>Proisotominae</taxon>
        <taxon>Folsomia</taxon>
    </lineage>
</organism>
<evidence type="ECO:0000256" key="2">
    <source>
        <dbReference type="SAM" id="Phobius"/>
    </source>
</evidence>
<evidence type="ECO:0000313" key="4">
    <source>
        <dbReference type="Proteomes" id="UP000198287"/>
    </source>
</evidence>
<reference evidence="3 4" key="1">
    <citation type="submission" date="2015-12" db="EMBL/GenBank/DDBJ databases">
        <title>The genome of Folsomia candida.</title>
        <authorList>
            <person name="Faddeeva A."/>
            <person name="Derks M.F."/>
            <person name="Anvar Y."/>
            <person name="Smit S."/>
            <person name="Van Straalen N."/>
            <person name="Roelofs D."/>
        </authorList>
    </citation>
    <scope>NUCLEOTIDE SEQUENCE [LARGE SCALE GENOMIC DNA]</scope>
    <source>
        <strain evidence="3 4">VU population</strain>
        <tissue evidence="3">Whole body</tissue>
    </source>
</reference>
<keyword evidence="2" id="KW-0812">Transmembrane</keyword>
<feature type="region of interest" description="Disordered" evidence="1">
    <location>
        <begin position="93"/>
        <end position="139"/>
    </location>
</feature>
<evidence type="ECO:0000256" key="1">
    <source>
        <dbReference type="SAM" id="MobiDB-lite"/>
    </source>
</evidence>
<comment type="caution">
    <text evidence="3">The sequence shown here is derived from an EMBL/GenBank/DDBJ whole genome shotgun (WGS) entry which is preliminary data.</text>
</comment>
<dbReference type="EMBL" id="LNIX01000008">
    <property type="protein sequence ID" value="OXA51265.1"/>
    <property type="molecule type" value="Genomic_DNA"/>
</dbReference>
<keyword evidence="2" id="KW-1133">Transmembrane helix</keyword>
<keyword evidence="4" id="KW-1185">Reference proteome</keyword>
<proteinExistence type="predicted"/>
<gene>
    <name evidence="3" type="ORF">Fcan01_14185</name>
</gene>
<dbReference type="Proteomes" id="UP000198287">
    <property type="component" value="Unassembled WGS sequence"/>
</dbReference>
<name>A0A226E0I6_FOLCA</name>
<evidence type="ECO:0000313" key="3">
    <source>
        <dbReference type="EMBL" id="OXA51265.1"/>
    </source>
</evidence>
<keyword evidence="2" id="KW-0472">Membrane</keyword>
<feature type="transmembrane region" description="Helical" evidence="2">
    <location>
        <begin position="47"/>
        <end position="70"/>
    </location>
</feature>
<accession>A0A226E0I6</accession>
<protein>
    <submittedName>
        <fullName evidence="3">Uncharacterized protein</fullName>
    </submittedName>
</protein>